<dbReference type="GO" id="GO:0006412">
    <property type="term" value="P:translation"/>
    <property type="evidence" value="ECO:0007669"/>
    <property type="project" value="UniProtKB-UniRule"/>
</dbReference>
<dbReference type="InterPro" id="IPR001648">
    <property type="entry name" value="Ribosomal_bS18"/>
</dbReference>
<evidence type="ECO:0000256" key="2">
    <source>
        <dbReference type="ARBA" id="ARBA00022980"/>
    </source>
</evidence>
<dbReference type="HAMAP" id="MF_00270">
    <property type="entry name" value="Ribosomal_bS18"/>
    <property type="match status" value="1"/>
</dbReference>
<name>A0AA45WN29_9AQUI</name>
<dbReference type="InterPro" id="IPR036870">
    <property type="entry name" value="Ribosomal_bS18_sf"/>
</dbReference>
<accession>A0AA45WN29</accession>
<evidence type="ECO:0000313" key="7">
    <source>
        <dbReference type="EMBL" id="SMP16858.1"/>
    </source>
</evidence>
<keyword evidence="2 5" id="KW-0689">Ribosomal protein</keyword>
<dbReference type="Gene3D" id="4.10.640.10">
    <property type="entry name" value="Ribosomal protein S18"/>
    <property type="match status" value="1"/>
</dbReference>
<dbReference type="RefSeq" id="WP_265134589.1">
    <property type="nucleotide sequence ID" value="NZ_FXTX01000015.1"/>
</dbReference>
<keyword evidence="5" id="KW-0694">RNA-binding</keyword>
<dbReference type="AlphaFoldDB" id="A0AA45WN29"/>
<protein>
    <recommendedName>
        <fullName evidence="4 5">Small ribosomal subunit protein bS18</fullName>
    </recommendedName>
</protein>
<sequence length="79" mass="9430">MANQQQQKFFVQKRKKYCKFCAEKKEPDYKDVETLKEFISERGKIIPRRISGTCARHQRKLTVAIKRARQLALLPYVIM</sequence>
<comment type="caution">
    <text evidence="7">The sequence shown here is derived from an EMBL/GenBank/DDBJ whole genome shotgun (WGS) entry which is preliminary data.</text>
</comment>
<dbReference type="InterPro" id="IPR018275">
    <property type="entry name" value="Ribosomal_bS18_CS"/>
</dbReference>
<dbReference type="GO" id="GO:0003735">
    <property type="term" value="F:structural constituent of ribosome"/>
    <property type="evidence" value="ECO:0007669"/>
    <property type="project" value="InterPro"/>
</dbReference>
<proteinExistence type="inferred from homology"/>
<dbReference type="EMBL" id="FXTX01000015">
    <property type="protein sequence ID" value="SMP16858.1"/>
    <property type="molecule type" value="Genomic_DNA"/>
</dbReference>
<dbReference type="PANTHER" id="PTHR13479:SF40">
    <property type="entry name" value="SMALL RIBOSOMAL SUBUNIT PROTEIN BS18M"/>
    <property type="match status" value="1"/>
</dbReference>
<comment type="similarity">
    <text evidence="1 5 6">Belongs to the bacterial ribosomal protein bS18 family.</text>
</comment>
<dbReference type="Proteomes" id="UP001157947">
    <property type="component" value="Unassembled WGS sequence"/>
</dbReference>
<dbReference type="PRINTS" id="PR00974">
    <property type="entry name" value="RIBOSOMALS18"/>
</dbReference>
<keyword evidence="3 5" id="KW-0687">Ribonucleoprotein</keyword>
<evidence type="ECO:0000256" key="3">
    <source>
        <dbReference type="ARBA" id="ARBA00023274"/>
    </source>
</evidence>
<gene>
    <name evidence="5" type="primary">rpsR</name>
    <name evidence="7" type="ORF">SAMN06264868_11540</name>
</gene>
<dbReference type="GO" id="GO:0022627">
    <property type="term" value="C:cytosolic small ribosomal subunit"/>
    <property type="evidence" value="ECO:0007669"/>
    <property type="project" value="TreeGrafter"/>
</dbReference>
<keyword evidence="8" id="KW-1185">Reference proteome</keyword>
<keyword evidence="5" id="KW-0699">rRNA-binding</keyword>
<dbReference type="NCBIfam" id="TIGR00165">
    <property type="entry name" value="S18"/>
    <property type="match status" value="1"/>
</dbReference>
<dbReference type="SUPFAM" id="SSF46911">
    <property type="entry name" value="Ribosomal protein S18"/>
    <property type="match status" value="1"/>
</dbReference>
<dbReference type="PROSITE" id="PS00057">
    <property type="entry name" value="RIBOSOMAL_S18"/>
    <property type="match status" value="1"/>
</dbReference>
<reference evidence="7" key="1">
    <citation type="submission" date="2017-05" db="EMBL/GenBank/DDBJ databases">
        <authorList>
            <person name="Varghese N."/>
            <person name="Submissions S."/>
        </authorList>
    </citation>
    <scope>NUCLEOTIDE SEQUENCE</scope>
    <source>
        <strain evidence="7">DSM 18763</strain>
    </source>
</reference>
<evidence type="ECO:0000256" key="6">
    <source>
        <dbReference type="RuleBase" id="RU003910"/>
    </source>
</evidence>
<evidence type="ECO:0000256" key="1">
    <source>
        <dbReference type="ARBA" id="ARBA00005589"/>
    </source>
</evidence>
<evidence type="ECO:0000256" key="4">
    <source>
        <dbReference type="ARBA" id="ARBA00035141"/>
    </source>
</evidence>
<evidence type="ECO:0000256" key="5">
    <source>
        <dbReference type="HAMAP-Rule" id="MF_00270"/>
    </source>
</evidence>
<organism evidence="7 8">
    <name type="scientific">Venenivibrio stagnispumantis</name>
    <dbReference type="NCBI Taxonomy" id="407998"/>
    <lineage>
        <taxon>Bacteria</taxon>
        <taxon>Pseudomonadati</taxon>
        <taxon>Aquificota</taxon>
        <taxon>Aquificia</taxon>
        <taxon>Aquificales</taxon>
        <taxon>Hydrogenothermaceae</taxon>
        <taxon>Venenivibrio</taxon>
    </lineage>
</organism>
<dbReference type="PANTHER" id="PTHR13479">
    <property type="entry name" value="30S RIBOSOMAL PROTEIN S18"/>
    <property type="match status" value="1"/>
</dbReference>
<comment type="function">
    <text evidence="5">Binds as a heterodimer with protein bS6 to the central domain of the 16S rRNA, where it helps stabilize the platform of the 30S subunit.</text>
</comment>
<comment type="subunit">
    <text evidence="5">Part of the 30S ribosomal subunit. Forms a tight heterodimer with protein bS6.</text>
</comment>
<dbReference type="GO" id="GO:0070181">
    <property type="term" value="F:small ribosomal subunit rRNA binding"/>
    <property type="evidence" value="ECO:0007669"/>
    <property type="project" value="TreeGrafter"/>
</dbReference>
<evidence type="ECO:0000313" key="8">
    <source>
        <dbReference type="Proteomes" id="UP001157947"/>
    </source>
</evidence>
<dbReference type="Pfam" id="PF01084">
    <property type="entry name" value="Ribosomal_S18"/>
    <property type="match status" value="1"/>
</dbReference>